<dbReference type="InterPro" id="IPR008555">
    <property type="entry name" value="SIKE"/>
</dbReference>
<evidence type="ECO:0000313" key="4">
    <source>
        <dbReference type="EMBL" id="KAK8775848.1"/>
    </source>
</evidence>
<proteinExistence type="inferred from homology"/>
<sequence>MQRTRQLPSSDARAAHSCAPNTAVDQAPVIGRLRSFALEMMRRRGLKARWLGAEAAGDCVCDYQGSASSTAKVLEHARGHTGNAASRPAPVNAPAQMMSTTVSVQQILGEARRLVGRLREQDGNADRLLAQAQAASQGVEAMRQYHEELAQLSCVATTPRPRAALVLSIQQENRHMRELQQENRELVAALKEHQSALELIMAKYREQVAQLGSVRQAEERLGEGSGDCHHLADKVCEMAEVMRRAAEIDEATGARQTETLVRLSTENAVLRQLLDIGRRAGSAGLADCEVQTDPASTAPST</sequence>
<reference evidence="4 5" key="1">
    <citation type="journal article" date="2023" name="Arcadia Sci">
        <title>De novo assembly of a long-read Amblyomma americanum tick genome.</title>
        <authorList>
            <person name="Chou S."/>
            <person name="Poskanzer K.E."/>
            <person name="Rollins M."/>
            <person name="Thuy-Boun P.S."/>
        </authorList>
    </citation>
    <scope>NUCLEOTIDE SEQUENCE [LARGE SCALE GENOMIC DNA]</scope>
    <source>
        <strain evidence="4">F_SG_1</strain>
        <tissue evidence="4">Salivary glands</tissue>
    </source>
</reference>
<comment type="similarity">
    <text evidence="1">Belongs to the SIKE family.</text>
</comment>
<dbReference type="PANTHER" id="PTHR12186">
    <property type="entry name" value="SIKE FAMILY MEMBER"/>
    <property type="match status" value="1"/>
</dbReference>
<protein>
    <submittedName>
        <fullName evidence="4">Uncharacterized protein</fullName>
    </submittedName>
</protein>
<keyword evidence="5" id="KW-1185">Reference proteome</keyword>
<dbReference type="AlphaFoldDB" id="A0AAQ4EMP7"/>
<feature type="coiled-coil region" evidence="3">
    <location>
        <begin position="162"/>
        <end position="199"/>
    </location>
</feature>
<dbReference type="PANTHER" id="PTHR12186:SF2">
    <property type="entry name" value="FGFR1 ONCOGENE PARTNER 2 HOMOLOG"/>
    <property type="match status" value="1"/>
</dbReference>
<dbReference type="EMBL" id="JARKHS020013640">
    <property type="protein sequence ID" value="KAK8775848.1"/>
    <property type="molecule type" value="Genomic_DNA"/>
</dbReference>
<name>A0AAQ4EMP7_AMBAM</name>
<keyword evidence="2 3" id="KW-0175">Coiled coil</keyword>
<evidence type="ECO:0000256" key="1">
    <source>
        <dbReference type="ARBA" id="ARBA00005537"/>
    </source>
</evidence>
<gene>
    <name evidence="4" type="ORF">V5799_030807</name>
</gene>
<dbReference type="Pfam" id="PF05769">
    <property type="entry name" value="SIKE"/>
    <property type="match status" value="1"/>
</dbReference>
<organism evidence="4 5">
    <name type="scientific">Amblyomma americanum</name>
    <name type="common">Lone star tick</name>
    <dbReference type="NCBI Taxonomy" id="6943"/>
    <lineage>
        <taxon>Eukaryota</taxon>
        <taxon>Metazoa</taxon>
        <taxon>Ecdysozoa</taxon>
        <taxon>Arthropoda</taxon>
        <taxon>Chelicerata</taxon>
        <taxon>Arachnida</taxon>
        <taxon>Acari</taxon>
        <taxon>Parasitiformes</taxon>
        <taxon>Ixodida</taxon>
        <taxon>Ixodoidea</taxon>
        <taxon>Ixodidae</taxon>
        <taxon>Amblyomminae</taxon>
        <taxon>Amblyomma</taxon>
    </lineage>
</organism>
<evidence type="ECO:0000256" key="2">
    <source>
        <dbReference type="ARBA" id="ARBA00023054"/>
    </source>
</evidence>
<evidence type="ECO:0000313" key="5">
    <source>
        <dbReference type="Proteomes" id="UP001321473"/>
    </source>
</evidence>
<dbReference type="Proteomes" id="UP001321473">
    <property type="component" value="Unassembled WGS sequence"/>
</dbReference>
<accession>A0AAQ4EMP7</accession>
<comment type="caution">
    <text evidence="4">The sequence shown here is derived from an EMBL/GenBank/DDBJ whole genome shotgun (WGS) entry which is preliminary data.</text>
</comment>
<evidence type="ECO:0000256" key="3">
    <source>
        <dbReference type="SAM" id="Coils"/>
    </source>
</evidence>